<dbReference type="PANTHER" id="PTHR42776:SF27">
    <property type="entry name" value="DIPEPTIDYL PEPTIDASE FAMILY MEMBER 6"/>
    <property type="match status" value="1"/>
</dbReference>
<dbReference type="RefSeq" id="WP_065449513.1">
    <property type="nucleotide sequence ID" value="NZ_LVEN01000027.1"/>
</dbReference>
<reference evidence="4" key="1">
    <citation type="submission" date="2016-03" db="EMBL/GenBank/DDBJ databases">
        <title>Draft genome sequence of Paenibacillus glacialis DSM 22343.</title>
        <authorList>
            <person name="Shin S.-K."/>
            <person name="Yi H."/>
        </authorList>
    </citation>
    <scope>NUCLEOTIDE SEQUENCE [LARGE SCALE GENOMIC DNA]</scope>
    <source>
        <strain evidence="4">CCUG 60099</strain>
    </source>
</reference>
<dbReference type="Pfam" id="PF00326">
    <property type="entry name" value="Peptidase_S9"/>
    <property type="match status" value="1"/>
</dbReference>
<feature type="domain" description="Peptidase S9 prolyl oligopeptidase catalytic" evidence="2">
    <location>
        <begin position="686"/>
        <end position="859"/>
    </location>
</feature>
<keyword evidence="4" id="KW-1185">Reference proteome</keyword>
<dbReference type="Proteomes" id="UP000093343">
    <property type="component" value="Unassembled WGS sequence"/>
</dbReference>
<dbReference type="SUPFAM" id="SSF82171">
    <property type="entry name" value="DPP6 N-terminal domain-like"/>
    <property type="match status" value="1"/>
</dbReference>
<dbReference type="EMBL" id="LVEN01000027">
    <property type="protein sequence ID" value="OCB73180.1"/>
    <property type="molecule type" value="Genomic_DNA"/>
</dbReference>
<organism evidence="3 4">
    <name type="scientific">Flavobacterium piscis</name>
    <dbReference type="NCBI Taxonomy" id="1114874"/>
    <lineage>
        <taxon>Bacteria</taxon>
        <taxon>Pseudomonadati</taxon>
        <taxon>Bacteroidota</taxon>
        <taxon>Flavobacteriia</taxon>
        <taxon>Flavobacteriales</taxon>
        <taxon>Flavobacteriaceae</taxon>
        <taxon>Flavobacterium</taxon>
    </lineage>
</organism>
<dbReference type="SUPFAM" id="SSF53474">
    <property type="entry name" value="alpha/beta-Hydrolases"/>
    <property type="match status" value="1"/>
</dbReference>
<sequence>MKATKIYNDFFTWITCFIFWLVTCPAILGQASQKKILTTDDYKLWSSIFPDQISNNGNWTSYRLQYKYTDNDTLFVQHTSDQSKKNIFPNALKGKFNGETDFACIAKSIFRLVNLNTGKQFEIAGAERFEFSADQRFVTLIIKMPEGKKRLEIRNTDGKLLSEILNISRYYFDPKLTGIAYSTADKNIFSLEVLMFSDSAAKKRLAENSDASYQNIIWKEDAIAFIQNKKQYPVLYNYDLKRKKLQSLKSSDLNSVCPNMTISTSENTNPLHSADGSKVFFWLREPQDNNKQIKENEVEIRNSRDKLLFDFHEFSPYYTWSDKLAVWNLSTNTVRQITDKNLPKAFLSPDYNYAFPYDPAAYEPQSMQSCPYDLFALDLKSGEKHIIFKNHYPGSTLSASPDGAYLCYAKDGQWWIFDIRKKKHTCITSKIPAVFRDEDADRPKSNSYYGLGAWTTNGQIILYDRYDLWLISMDGKIKRRLTNGREIQKVFRIKHLDIEITYGDMEFKKYIVDPAKGILMSTENKETGASGFSCWEPKSGVKELVWRDKKVSHISKAQNKAAYMYVDQNFTSPPRLMLYDKSAKEIVQTNKQQHHYHWGRNERIEYTVNNRKVKGVLFYPANYQQDRKYPMIVSIYERQSHKLNDYVNPSLLSEDGFNTPNFTLQDYFVLYPDIVYEFGNLRESVTKSILAAVDSVVQKGSIKPDKIGLIGHSFGGYETDLVITQTDLFAAAVAGAAWTDLVSTYLYIGPLFRKPNFFRTENHQIRIGKSLYEDMPAYLNNSPVLLAGNIKTPLLGWAGEEDRQVHSLQSKEFYLALRRLNKEHTLLIYPNEEHQINSKKNAVDLSNRIMKWFDYYLKNGVREDWMKADYNR</sequence>
<gene>
    <name evidence="3" type="ORF">FLP_10685</name>
</gene>
<dbReference type="InterPro" id="IPR011042">
    <property type="entry name" value="6-blade_b-propeller_TolB-like"/>
</dbReference>
<comment type="caution">
    <text evidence="3">The sequence shown here is derived from an EMBL/GenBank/DDBJ whole genome shotgun (WGS) entry which is preliminary data.</text>
</comment>
<dbReference type="InterPro" id="IPR029058">
    <property type="entry name" value="AB_hydrolase_fold"/>
</dbReference>
<keyword evidence="1" id="KW-0378">Hydrolase</keyword>
<name>A0ABX2XH61_9FLAO</name>
<evidence type="ECO:0000313" key="3">
    <source>
        <dbReference type="EMBL" id="OCB73180.1"/>
    </source>
</evidence>
<protein>
    <recommendedName>
        <fullName evidence="2">Peptidase S9 prolyl oligopeptidase catalytic domain-containing protein</fullName>
    </recommendedName>
</protein>
<evidence type="ECO:0000259" key="2">
    <source>
        <dbReference type="Pfam" id="PF00326"/>
    </source>
</evidence>
<evidence type="ECO:0000256" key="1">
    <source>
        <dbReference type="ARBA" id="ARBA00022801"/>
    </source>
</evidence>
<accession>A0ABX2XH61</accession>
<dbReference type="Gene3D" id="2.120.10.30">
    <property type="entry name" value="TolB, C-terminal domain"/>
    <property type="match status" value="1"/>
</dbReference>
<dbReference type="InterPro" id="IPR001375">
    <property type="entry name" value="Peptidase_S9_cat"/>
</dbReference>
<evidence type="ECO:0000313" key="4">
    <source>
        <dbReference type="Proteomes" id="UP000093343"/>
    </source>
</evidence>
<proteinExistence type="predicted"/>
<dbReference type="PANTHER" id="PTHR42776">
    <property type="entry name" value="SERINE PEPTIDASE S9 FAMILY MEMBER"/>
    <property type="match status" value="1"/>
</dbReference>
<dbReference type="Gene3D" id="3.40.50.1820">
    <property type="entry name" value="alpha/beta hydrolase"/>
    <property type="match status" value="1"/>
</dbReference>